<dbReference type="GO" id="GO:0016787">
    <property type="term" value="F:hydrolase activity"/>
    <property type="evidence" value="ECO:0007669"/>
    <property type="project" value="UniProtKB-KW"/>
</dbReference>
<dbReference type="InterPro" id="IPR052920">
    <property type="entry name" value="DNA-binding_regulatory"/>
</dbReference>
<evidence type="ECO:0000313" key="3">
    <source>
        <dbReference type="Proteomes" id="UP000078582"/>
    </source>
</evidence>
<evidence type="ECO:0000259" key="1">
    <source>
        <dbReference type="Pfam" id="PF12146"/>
    </source>
</evidence>
<protein>
    <submittedName>
        <fullName evidence="2">Alpha/beta hydrolase</fullName>
    </submittedName>
</protein>
<name>A0A192GZZ8_9LACO</name>
<dbReference type="GeneID" id="42980968"/>
<feature type="domain" description="Serine aminopeptidase S33" evidence="1">
    <location>
        <begin position="90"/>
        <end position="203"/>
    </location>
</feature>
<dbReference type="InterPro" id="IPR022742">
    <property type="entry name" value="Hydrolase_4"/>
</dbReference>
<organism evidence="2 3">
    <name type="scientific">Loigolactobacillus backii</name>
    <dbReference type="NCBI Taxonomy" id="375175"/>
    <lineage>
        <taxon>Bacteria</taxon>
        <taxon>Bacillati</taxon>
        <taxon>Bacillota</taxon>
        <taxon>Bacilli</taxon>
        <taxon>Lactobacillales</taxon>
        <taxon>Lactobacillaceae</taxon>
        <taxon>Loigolactobacillus</taxon>
    </lineage>
</organism>
<gene>
    <name evidence="2" type="ORF">AYR53_01795</name>
</gene>
<dbReference type="EMBL" id="CP014873">
    <property type="protein sequence ID" value="ANK61603.1"/>
    <property type="molecule type" value="Genomic_DNA"/>
</dbReference>
<proteinExistence type="predicted"/>
<dbReference type="STRING" id="375175.AYR53_01795"/>
<accession>A0A192GZZ8</accession>
<dbReference type="Proteomes" id="UP000078582">
    <property type="component" value="Chromosome"/>
</dbReference>
<reference evidence="2 3" key="1">
    <citation type="submission" date="2016-03" db="EMBL/GenBank/DDBJ databases">
        <title>Pediococcus and Lactobacillus from brewery environment - whole genome sequencing and assembly.</title>
        <authorList>
            <person name="Behr J."/>
            <person name="Geissler A.J."/>
            <person name="Vogel R.F."/>
        </authorList>
    </citation>
    <scope>NUCLEOTIDE SEQUENCE [LARGE SCALE GENOMIC DNA]</scope>
    <source>
        <strain evidence="2 3">TMW 1.1989</strain>
    </source>
</reference>
<dbReference type="InterPro" id="IPR029058">
    <property type="entry name" value="AB_hydrolase_fold"/>
</dbReference>
<dbReference type="KEGG" id="lbt:AYR52_11510"/>
<dbReference type="SUPFAM" id="SSF53474">
    <property type="entry name" value="alpha/beta-Hydrolases"/>
    <property type="match status" value="1"/>
</dbReference>
<dbReference type="Pfam" id="PF12146">
    <property type="entry name" value="Hydrolase_4"/>
    <property type="match status" value="1"/>
</dbReference>
<dbReference type="RefSeq" id="WP_068226129.1">
    <property type="nucleotide sequence ID" value="NZ_CP014623.1"/>
</dbReference>
<dbReference type="OrthoDB" id="9776685at2"/>
<dbReference type="PANTHER" id="PTHR43358:SF4">
    <property type="entry name" value="ALPHA_BETA HYDROLASE FOLD-1 DOMAIN-CONTAINING PROTEIN"/>
    <property type="match status" value="1"/>
</dbReference>
<sequence length="311" mass="34257">MKKLLCVAGILILLIVIGLFGAGLYFYNVAIVPGQKSFISENTTLKRSDPLYSEKKWFQDVPKKIWFETSATGNLRLDADYIKAAKPTTKTAIIAHGYMGSKEQMGQYAALFHDLGYNVLLPDSRGQGASQGKVIGYGWLDRLDYIKWAKQVVQKNGQNSQIVLFGISMGASGMTMASGESSLPSQVKAFVVDSPFTTADAEISHQATTLYHLPRFPLVPITSAITKVRAGYSFKEADALAQVKKNKTPIMFISGSADTFVPHAMTKTLYQATKAPKKMLTVKGAKHVGSFSKEPERYRNSIQTFLAHYIH</sequence>
<evidence type="ECO:0000313" key="2">
    <source>
        <dbReference type="EMBL" id="ANK61603.1"/>
    </source>
</evidence>
<keyword evidence="2" id="KW-0378">Hydrolase</keyword>
<dbReference type="PANTHER" id="PTHR43358">
    <property type="entry name" value="ALPHA/BETA-HYDROLASE"/>
    <property type="match status" value="1"/>
</dbReference>
<dbReference type="AlphaFoldDB" id="A0A192GZZ8"/>
<keyword evidence="3" id="KW-1185">Reference proteome</keyword>
<dbReference type="Gene3D" id="3.40.50.1820">
    <property type="entry name" value="alpha/beta hydrolase"/>
    <property type="match status" value="1"/>
</dbReference>